<sequence length="577" mass="64280">MPHPPNRLIEEAFLAPTVELIRRIEIYEQDGKTPWEPEAWKHILVGGSVNIDYSNDSRRSLDVELFNYKDKLTPGPEKFWYDKVIKAYVGIVTHKEDEAVSPKILIVEENSATNQALILKNLLHAAGCQFVDYDPLTENISEIQDYDIIVSISGTHSLKLELITLAYQTGKSVLSFGLDSTSAQLPMIIGSTGPVQADHDIRHFENDELDDPISTGWDEWNIIDPRPYRPIVSTPGKVVAVENANTFGYGSIMIQGQETGVWIHTQMADFDKFETNDDRDGFISYLASVVYRADTYDVEATWETQVGEFIPENISDSGDVITESINVTALDYSKRCKQSKFSKATMFTEDQRIVDVIRILAANAGIFKHKLPETLPTVLGKDTTWERDAERWAVMSDIATANNYDLWFDAEGFLRLTPQSDPLLTPSTLSLNTGPRGNLVSRGRKTSDASLFNHITVVGESSDKNLPLVFGEAINNDPASPSSIQNIGDRVKNINNNLITSTQQAQEIADVMLSIAALEEFELDFTSLLLPWIEAGEVLEMKESDAGWAPARYLITSLSIPLDLSPMSGNGKRVTKL</sequence>
<dbReference type="OrthoDB" id="1797at10239"/>
<protein>
    <submittedName>
        <fullName evidence="1">Uncharacterized protein</fullName>
    </submittedName>
</protein>
<accession>A0A0E3T5V5</accession>
<dbReference type="SUPFAM" id="SSF69279">
    <property type="entry name" value="Phage tail proteins"/>
    <property type="match status" value="1"/>
</dbReference>
<proteinExistence type="predicted"/>
<dbReference type="KEGG" id="vg:26641460"/>
<name>A0A0E3T5V5_9CAUD</name>
<dbReference type="Proteomes" id="UP000033019">
    <property type="component" value="Segment"/>
</dbReference>
<reference evidence="1 2" key="1">
    <citation type="journal article" date="2015" name="Sci. Rep.">
        <title>Bacteriophages of wastewater foaming-associated filamentous Gordonia reduce host levels in raw activated sludge.</title>
        <authorList>
            <person name="Liu M."/>
            <person name="Gill J.J."/>
            <person name="Young R."/>
            <person name="Summer E.J."/>
        </authorList>
    </citation>
    <scope>NUCLEOTIDE SEQUENCE [LARGE SCALE GENOMIC DNA]</scope>
</reference>
<organism evidence="1 2">
    <name type="scientific">Gordonia phage Gmala1</name>
    <dbReference type="NCBI Taxonomy" id="1622190"/>
    <lineage>
        <taxon>Viruses</taxon>
        <taxon>Duplodnaviria</taxon>
        <taxon>Heunggongvirae</taxon>
        <taxon>Uroviricota</taxon>
        <taxon>Caudoviricetes</taxon>
        <taxon>Gordtnkvirus</taxon>
        <taxon>Gordtnkvirus gordtnk2</taxon>
    </lineage>
</organism>
<dbReference type="RefSeq" id="YP_009215228.1">
    <property type="nucleotide sequence ID" value="NC_028972.1"/>
</dbReference>
<evidence type="ECO:0000313" key="2">
    <source>
        <dbReference type="Proteomes" id="UP000033019"/>
    </source>
</evidence>
<evidence type="ECO:0000313" key="1">
    <source>
        <dbReference type="EMBL" id="AKC02856.1"/>
    </source>
</evidence>
<dbReference type="EMBL" id="KP790009">
    <property type="protein sequence ID" value="AKC02856.1"/>
    <property type="molecule type" value="Genomic_DNA"/>
</dbReference>
<dbReference type="GeneID" id="26641460"/>
<gene>
    <name evidence="1" type="ORF">Gmala1_18</name>
</gene>